<evidence type="ECO:0000313" key="2">
    <source>
        <dbReference type="Proteomes" id="UP000265862"/>
    </source>
</evidence>
<dbReference type="InterPro" id="IPR008183">
    <property type="entry name" value="Aldose_1/G6P_1-epimerase"/>
</dbReference>
<dbReference type="GO" id="GO:0030246">
    <property type="term" value="F:carbohydrate binding"/>
    <property type="evidence" value="ECO:0007669"/>
    <property type="project" value="InterPro"/>
</dbReference>
<protein>
    <submittedName>
        <fullName evidence="1">Aldose epimerase</fullName>
    </submittedName>
</protein>
<dbReference type="SUPFAM" id="SSF74650">
    <property type="entry name" value="Galactose mutarotase-like"/>
    <property type="match status" value="1"/>
</dbReference>
<name>A0A396SSS7_9LACO</name>
<gene>
    <name evidence="1" type="ORF">DS835_02290</name>
</gene>
<evidence type="ECO:0000313" key="1">
    <source>
        <dbReference type="EMBL" id="RHW54962.1"/>
    </source>
</evidence>
<dbReference type="Gene3D" id="2.70.98.10">
    <property type="match status" value="1"/>
</dbReference>
<reference evidence="1 2" key="1">
    <citation type="submission" date="2018-07" db="EMBL/GenBank/DDBJ databases">
        <title>Genome sequences of six Lactobacillus spp. isolated from bumble bee guts.</title>
        <authorList>
            <person name="Motta E.V.S."/>
            <person name="Moran N.A."/>
        </authorList>
    </citation>
    <scope>NUCLEOTIDE SEQUENCE [LARGE SCALE GENOMIC DNA]</scope>
    <source>
        <strain evidence="1 2">OCC3</strain>
    </source>
</reference>
<organism evidence="1 2">
    <name type="scientific">Lactobacillus bombicola</name>
    <dbReference type="NCBI Taxonomy" id="1505723"/>
    <lineage>
        <taxon>Bacteria</taxon>
        <taxon>Bacillati</taxon>
        <taxon>Bacillota</taxon>
        <taxon>Bacilli</taxon>
        <taxon>Lactobacillales</taxon>
        <taxon>Lactobacillaceae</taxon>
        <taxon>Lactobacillus</taxon>
    </lineage>
</organism>
<accession>A0A396SSS7</accession>
<dbReference type="Proteomes" id="UP000265862">
    <property type="component" value="Unassembled WGS sequence"/>
</dbReference>
<dbReference type="EMBL" id="QOCV01000004">
    <property type="protein sequence ID" value="RHW54962.1"/>
    <property type="molecule type" value="Genomic_DNA"/>
</dbReference>
<dbReference type="GO" id="GO:0016853">
    <property type="term" value="F:isomerase activity"/>
    <property type="evidence" value="ECO:0007669"/>
    <property type="project" value="InterPro"/>
</dbReference>
<sequence length="188" mass="21290">MQIIESSILRIAIDEKKARLVNLISQNDQIDYFKDGDLQRNLIVDFTGENQNENLAKILPWTIVDKGDSRISLALIDDNSSYKKFPYHFEVILTYAVEGNRVDIKYYLKNNSHKTMPFSLSLTVDIPDGWAKEEKVNEVTLSKNAVKLQCISSSLALAVKNNQIVAAMKQAELEKDHGEEFGLSLLLT</sequence>
<dbReference type="Pfam" id="PF01263">
    <property type="entry name" value="Aldose_epim"/>
    <property type="match status" value="1"/>
</dbReference>
<dbReference type="GO" id="GO:0005975">
    <property type="term" value="P:carbohydrate metabolic process"/>
    <property type="evidence" value="ECO:0007669"/>
    <property type="project" value="InterPro"/>
</dbReference>
<dbReference type="RefSeq" id="WP_118897711.1">
    <property type="nucleotide sequence ID" value="NZ_QOCV01000004.1"/>
</dbReference>
<dbReference type="InterPro" id="IPR011013">
    <property type="entry name" value="Gal_mutarotase_sf_dom"/>
</dbReference>
<comment type="caution">
    <text evidence="1">The sequence shown here is derived from an EMBL/GenBank/DDBJ whole genome shotgun (WGS) entry which is preliminary data.</text>
</comment>
<dbReference type="AlphaFoldDB" id="A0A396SSS7"/>
<proteinExistence type="predicted"/>
<dbReference type="InterPro" id="IPR014718">
    <property type="entry name" value="GH-type_carb-bd"/>
</dbReference>